<dbReference type="AlphaFoldDB" id="A0A4R1N9G0"/>
<dbReference type="InterPro" id="IPR050443">
    <property type="entry name" value="RbsD/FucU_mutarotase"/>
</dbReference>
<dbReference type="PANTHER" id="PTHR31690:SF4">
    <property type="entry name" value="FUCOSE MUTAROTASE"/>
    <property type="match status" value="1"/>
</dbReference>
<gene>
    <name evidence="4" type="ORF">EZJ58_1330</name>
</gene>
<comment type="catalytic activity">
    <reaction evidence="3">
        <text>alpha-L-fucose = beta-L-fucose</text>
        <dbReference type="Rhea" id="RHEA:25580"/>
        <dbReference type="ChEBI" id="CHEBI:42548"/>
        <dbReference type="ChEBI" id="CHEBI:42589"/>
        <dbReference type="EC" id="5.1.3.29"/>
    </reaction>
</comment>
<keyword evidence="5" id="KW-1185">Reference proteome</keyword>
<dbReference type="Gene3D" id="3.40.1650.10">
    <property type="entry name" value="RbsD-like domain"/>
    <property type="match status" value="1"/>
</dbReference>
<name>A0A4R1N9G0_9GAMM</name>
<comment type="catalytic activity">
    <reaction evidence="1">
        <text>beta-D-ribopyranose = beta-D-ribofuranose</text>
        <dbReference type="Rhea" id="RHEA:25432"/>
        <dbReference type="ChEBI" id="CHEBI:27476"/>
        <dbReference type="ChEBI" id="CHEBI:47002"/>
        <dbReference type="EC" id="5.4.99.62"/>
    </reaction>
</comment>
<comment type="caution">
    <text evidence="4">The sequence shown here is derived from an EMBL/GenBank/DDBJ whole genome shotgun (WGS) entry which is preliminary data.</text>
</comment>
<dbReference type="InterPro" id="IPR007721">
    <property type="entry name" value="RbsD_FucU"/>
</dbReference>
<dbReference type="InterPro" id="IPR023750">
    <property type="entry name" value="RbsD-like_sf"/>
</dbReference>
<dbReference type="EMBL" id="SJOI01000001">
    <property type="protein sequence ID" value="TCL03269.1"/>
    <property type="molecule type" value="Genomic_DNA"/>
</dbReference>
<evidence type="ECO:0000256" key="2">
    <source>
        <dbReference type="ARBA" id="ARBA00023235"/>
    </source>
</evidence>
<accession>A0A4R1N9G0</accession>
<evidence type="ECO:0000256" key="3">
    <source>
        <dbReference type="ARBA" id="ARBA00036324"/>
    </source>
</evidence>
<evidence type="ECO:0000313" key="5">
    <source>
        <dbReference type="Proteomes" id="UP000294555"/>
    </source>
</evidence>
<dbReference type="Pfam" id="PF05025">
    <property type="entry name" value="RbsD_FucU"/>
    <property type="match status" value="1"/>
</dbReference>
<reference evidence="4 5" key="1">
    <citation type="submission" date="2019-02" db="EMBL/GenBank/DDBJ databases">
        <title>Investigation of anaerobic lignin degradation for improved lignocellulosic biofuels.</title>
        <authorList>
            <person name="Deangelis K."/>
        </authorList>
    </citation>
    <scope>NUCLEOTIDE SEQUENCE [LARGE SCALE GENOMIC DNA]</scope>
    <source>
        <strain evidence="4 5">159R</strain>
    </source>
</reference>
<dbReference type="RefSeq" id="WP_132922156.1">
    <property type="nucleotide sequence ID" value="NZ_CP075169.1"/>
</dbReference>
<proteinExistence type="predicted"/>
<dbReference type="GO" id="GO:0062193">
    <property type="term" value="F:D-ribose pyranase activity"/>
    <property type="evidence" value="ECO:0007669"/>
    <property type="project" value="UniProtKB-EC"/>
</dbReference>
<dbReference type="PANTHER" id="PTHR31690">
    <property type="entry name" value="FUCOSE MUTAROTASE"/>
    <property type="match status" value="1"/>
</dbReference>
<keyword evidence="2" id="KW-0413">Isomerase</keyword>
<dbReference type="GO" id="GO:0042806">
    <property type="term" value="F:fucose binding"/>
    <property type="evidence" value="ECO:0007669"/>
    <property type="project" value="TreeGrafter"/>
</dbReference>
<evidence type="ECO:0000313" key="4">
    <source>
        <dbReference type="EMBL" id="TCL03269.1"/>
    </source>
</evidence>
<dbReference type="OrthoDB" id="9805009at2"/>
<protein>
    <submittedName>
        <fullName evidence="4">L-fucose mutarotase</fullName>
    </submittedName>
</protein>
<dbReference type="GO" id="GO:0036373">
    <property type="term" value="F:L-fucose mutarotase activity"/>
    <property type="evidence" value="ECO:0007669"/>
    <property type="project" value="UniProtKB-EC"/>
</dbReference>
<sequence>MIKSEILHPELLSCLAKCGHKTNIVIADSNYSFVTNSAPHATIIYLNFAPGMIRSTVILEKILKYINIETVTFMEYPADFDNTIEAEYKAILPAGTDIAYVGRNEFYAAAKSPDTLLVIASGEAKRFANLIITVGVVS</sequence>
<organism evidence="4 5">
    <name type="scientific">Sodalis ligni</name>
    <dbReference type="NCBI Taxonomy" id="2697027"/>
    <lineage>
        <taxon>Bacteria</taxon>
        <taxon>Pseudomonadati</taxon>
        <taxon>Pseudomonadota</taxon>
        <taxon>Gammaproteobacteria</taxon>
        <taxon>Enterobacterales</taxon>
        <taxon>Bruguierivoracaceae</taxon>
        <taxon>Sodalis</taxon>
    </lineage>
</organism>
<dbReference type="GO" id="GO:0006004">
    <property type="term" value="P:fucose metabolic process"/>
    <property type="evidence" value="ECO:0007669"/>
    <property type="project" value="TreeGrafter"/>
</dbReference>
<evidence type="ECO:0000256" key="1">
    <source>
        <dbReference type="ARBA" id="ARBA00000223"/>
    </source>
</evidence>
<dbReference type="SUPFAM" id="SSF102546">
    <property type="entry name" value="RbsD-like"/>
    <property type="match status" value="1"/>
</dbReference>
<dbReference type="Proteomes" id="UP000294555">
    <property type="component" value="Unassembled WGS sequence"/>
</dbReference>